<name>A0ABY6V081_BIOOC</name>
<keyword evidence="2" id="KW-1185">Reference proteome</keyword>
<accession>A0ABY6V081</accession>
<sequence length="148" mass="16801">MDALLTGISIAFSFWRQSLDVVGHLLAELKTAYCRVDRFVLDDPWNRRSRFERSSNDKPRPFSRVTMESIYRESSNRPCLTLGPAKEGCIARYIVKGFIEKSSREGQSVEDRQITKIRLAQAGEMHSAGTLSEAGPALIHELDRISER</sequence>
<organism evidence="1 2">
    <name type="scientific">Bionectria ochroleuca</name>
    <name type="common">Gliocladium roseum</name>
    <dbReference type="NCBI Taxonomy" id="29856"/>
    <lineage>
        <taxon>Eukaryota</taxon>
        <taxon>Fungi</taxon>
        <taxon>Dikarya</taxon>
        <taxon>Ascomycota</taxon>
        <taxon>Pezizomycotina</taxon>
        <taxon>Sordariomycetes</taxon>
        <taxon>Hypocreomycetidae</taxon>
        <taxon>Hypocreales</taxon>
        <taxon>Bionectriaceae</taxon>
        <taxon>Clonostachys</taxon>
    </lineage>
</organism>
<gene>
    <name evidence="1" type="ORF">CLO192961_LOCUS462907</name>
</gene>
<dbReference type="EMBL" id="CABFNS010000936">
    <property type="protein sequence ID" value="VUC37141.1"/>
    <property type="molecule type" value="Genomic_DNA"/>
</dbReference>
<dbReference type="Proteomes" id="UP000766486">
    <property type="component" value="Unassembled WGS sequence"/>
</dbReference>
<protein>
    <submittedName>
        <fullName evidence="1">Uncharacterized protein</fullName>
    </submittedName>
</protein>
<proteinExistence type="predicted"/>
<reference evidence="1 2" key="1">
    <citation type="submission" date="2019-06" db="EMBL/GenBank/DDBJ databases">
        <authorList>
            <person name="Broberg M."/>
        </authorList>
    </citation>
    <scope>NUCLEOTIDE SEQUENCE [LARGE SCALE GENOMIC DNA]</scope>
</reference>
<comment type="caution">
    <text evidence="1">The sequence shown here is derived from an EMBL/GenBank/DDBJ whole genome shotgun (WGS) entry which is preliminary data.</text>
</comment>
<evidence type="ECO:0000313" key="2">
    <source>
        <dbReference type="Proteomes" id="UP000766486"/>
    </source>
</evidence>
<evidence type="ECO:0000313" key="1">
    <source>
        <dbReference type="EMBL" id="VUC37141.1"/>
    </source>
</evidence>